<dbReference type="Gene3D" id="3.40.33.10">
    <property type="entry name" value="CAP"/>
    <property type="match status" value="1"/>
</dbReference>
<feature type="non-terminal residue" evidence="1">
    <location>
        <position position="109"/>
    </location>
</feature>
<dbReference type="SUPFAM" id="SSF55797">
    <property type="entry name" value="PR-1-like"/>
    <property type="match status" value="1"/>
</dbReference>
<reference evidence="1" key="1">
    <citation type="journal article" date="2023" name="G3 (Bethesda)">
        <title>Whole genome assembly and annotation of the endangered Caribbean coral Acropora cervicornis.</title>
        <authorList>
            <person name="Selwyn J.D."/>
            <person name="Vollmer S.V."/>
        </authorList>
    </citation>
    <scope>NUCLEOTIDE SEQUENCE</scope>
    <source>
        <strain evidence="1">K2</strain>
    </source>
</reference>
<dbReference type="Proteomes" id="UP001249851">
    <property type="component" value="Unassembled WGS sequence"/>
</dbReference>
<evidence type="ECO:0000313" key="1">
    <source>
        <dbReference type="EMBL" id="KAK2562367.1"/>
    </source>
</evidence>
<evidence type="ECO:0000313" key="2">
    <source>
        <dbReference type="Proteomes" id="UP001249851"/>
    </source>
</evidence>
<dbReference type="InterPro" id="IPR035940">
    <property type="entry name" value="CAP_sf"/>
</dbReference>
<keyword evidence="2" id="KW-1185">Reference proteome</keyword>
<dbReference type="EMBL" id="JARQWQ010000029">
    <property type="protein sequence ID" value="KAK2562367.1"/>
    <property type="molecule type" value="Genomic_DNA"/>
</dbReference>
<name>A0AAD9V605_ACRCE</name>
<organism evidence="1 2">
    <name type="scientific">Acropora cervicornis</name>
    <name type="common">Staghorn coral</name>
    <dbReference type="NCBI Taxonomy" id="6130"/>
    <lineage>
        <taxon>Eukaryota</taxon>
        <taxon>Metazoa</taxon>
        <taxon>Cnidaria</taxon>
        <taxon>Anthozoa</taxon>
        <taxon>Hexacorallia</taxon>
        <taxon>Scleractinia</taxon>
        <taxon>Astrocoeniina</taxon>
        <taxon>Acroporidae</taxon>
        <taxon>Acropora</taxon>
    </lineage>
</organism>
<comment type="caution">
    <text evidence="1">The sequence shown here is derived from an EMBL/GenBank/DDBJ whole genome shotgun (WGS) entry which is preliminary data.</text>
</comment>
<sequence>SLSCNDAGEVATNLWYSQAKNYSFSDPRLNADTDTFTQTREFGLGCAKNPSNQAGPMYVVALYKPAGNIPKMLRRNVLEPGPRGNDPDVYSTLFRRHFQEAKSLGRIGT</sequence>
<gene>
    <name evidence="1" type="ORF">P5673_014653</name>
</gene>
<proteinExistence type="predicted"/>
<accession>A0AAD9V605</accession>
<reference evidence="1" key="2">
    <citation type="journal article" date="2023" name="Science">
        <title>Genomic signatures of disease resistance in endangered staghorn corals.</title>
        <authorList>
            <person name="Vollmer S.V."/>
            <person name="Selwyn J.D."/>
            <person name="Despard B.A."/>
            <person name="Roesel C.L."/>
        </authorList>
    </citation>
    <scope>NUCLEOTIDE SEQUENCE</scope>
    <source>
        <strain evidence="1">K2</strain>
    </source>
</reference>
<dbReference type="AlphaFoldDB" id="A0AAD9V605"/>
<protein>
    <submittedName>
        <fullName evidence="1">Golgi-associated plant pathogenesis-related protein 1</fullName>
    </submittedName>
</protein>